<accession>A0A673SPJ6</accession>
<proteinExistence type="predicted"/>
<sequence>LKSLLLYALYPVTAGAVPVRGSALTSPALQLQTALCRPRVGAQRPRGPRELFCA</sequence>
<evidence type="ECO:0000313" key="2">
    <source>
        <dbReference type="Ensembl" id="ENSSSUP00005002607.1"/>
    </source>
</evidence>
<evidence type="ECO:0000313" key="3">
    <source>
        <dbReference type="Proteomes" id="UP000472268"/>
    </source>
</evidence>
<reference evidence="2" key="3">
    <citation type="submission" date="2025-09" db="UniProtKB">
        <authorList>
            <consortium name="Ensembl"/>
        </authorList>
    </citation>
    <scope>IDENTIFICATION</scope>
</reference>
<reference evidence="2 3" key="1">
    <citation type="submission" date="2019-05" db="EMBL/GenBank/DDBJ databases">
        <title>A Chromosome-scale Meerkat (S. suricatta) Genome Assembly.</title>
        <authorList>
            <person name="Dudchenko O."/>
            <person name="Lieberman Aiden E."/>
            <person name="Tung J."/>
            <person name="Barreiro L.B."/>
            <person name="Clutton-Brock T.H."/>
        </authorList>
    </citation>
    <scope>NUCLEOTIDE SEQUENCE [LARGE SCALE GENOMIC DNA]</scope>
</reference>
<evidence type="ECO:0000256" key="1">
    <source>
        <dbReference type="SAM" id="SignalP"/>
    </source>
</evidence>
<dbReference type="Ensembl" id="ENSSSUT00005003050.1">
    <property type="protein sequence ID" value="ENSSSUP00005002607.1"/>
    <property type="gene ID" value="ENSSSUG00005001774.1"/>
</dbReference>
<feature type="chain" id="PRO_5025522504" evidence="1">
    <location>
        <begin position="16"/>
        <end position="54"/>
    </location>
</feature>
<dbReference type="AlphaFoldDB" id="A0A673SPJ6"/>
<keyword evidence="3" id="KW-1185">Reference proteome</keyword>
<dbReference type="Proteomes" id="UP000472268">
    <property type="component" value="Chromosome 2"/>
</dbReference>
<keyword evidence="1" id="KW-0732">Signal</keyword>
<reference evidence="2" key="2">
    <citation type="submission" date="2025-08" db="UniProtKB">
        <authorList>
            <consortium name="Ensembl"/>
        </authorList>
    </citation>
    <scope>IDENTIFICATION</scope>
</reference>
<organism evidence="2 3">
    <name type="scientific">Suricata suricatta</name>
    <name type="common">Meerkat</name>
    <dbReference type="NCBI Taxonomy" id="37032"/>
    <lineage>
        <taxon>Eukaryota</taxon>
        <taxon>Metazoa</taxon>
        <taxon>Chordata</taxon>
        <taxon>Craniata</taxon>
        <taxon>Vertebrata</taxon>
        <taxon>Euteleostomi</taxon>
        <taxon>Mammalia</taxon>
        <taxon>Eutheria</taxon>
        <taxon>Laurasiatheria</taxon>
        <taxon>Carnivora</taxon>
        <taxon>Feliformia</taxon>
        <taxon>Herpestidae</taxon>
        <taxon>Suricata</taxon>
    </lineage>
</organism>
<name>A0A673SPJ6_SURSU</name>
<feature type="signal peptide" evidence="1">
    <location>
        <begin position="1"/>
        <end position="15"/>
    </location>
</feature>
<protein>
    <submittedName>
        <fullName evidence="2">Uncharacterized protein</fullName>
    </submittedName>
</protein>